<dbReference type="Proteomes" id="UP000234748">
    <property type="component" value="Unassembled WGS sequence"/>
</dbReference>
<sequence>MARRKGKVKNINNRSWFLRGMVIGGIAGTALSLLETKTRKQTIDLLTQVKENPTEVKEQVTEKVTEAAMKVQHVLEDTQDAYNNASSKVFE</sequence>
<evidence type="ECO:0000313" key="3">
    <source>
        <dbReference type="Proteomes" id="UP000234748"/>
    </source>
</evidence>
<accession>A0A2N5M8H7</accession>
<evidence type="ECO:0008006" key="4">
    <source>
        <dbReference type="Google" id="ProtNLM"/>
    </source>
</evidence>
<evidence type="ECO:0000256" key="1">
    <source>
        <dbReference type="SAM" id="Phobius"/>
    </source>
</evidence>
<keyword evidence="1" id="KW-0472">Membrane</keyword>
<keyword evidence="3" id="KW-1185">Reference proteome</keyword>
<feature type="transmembrane region" description="Helical" evidence="1">
    <location>
        <begin position="16"/>
        <end position="34"/>
    </location>
</feature>
<dbReference type="AlphaFoldDB" id="A0A2N5M8H7"/>
<reference evidence="2 3" key="1">
    <citation type="submission" date="2017-11" db="EMBL/GenBank/DDBJ databases">
        <title>Comparitive Functional Genomics of Dry Heat Resistant strains isolated from the Viking Spacecraft.</title>
        <authorList>
            <person name="Seuylemezian A."/>
            <person name="Cooper K."/>
            <person name="Vaishampayan P."/>
        </authorList>
    </citation>
    <scope>NUCLEOTIDE SEQUENCE [LARGE SCALE GENOMIC DNA]</scope>
    <source>
        <strain evidence="2 3">V1-29</strain>
    </source>
</reference>
<organism evidence="2 3">
    <name type="scientific">Peribacillus deserti</name>
    <dbReference type="NCBI Taxonomy" id="673318"/>
    <lineage>
        <taxon>Bacteria</taxon>
        <taxon>Bacillati</taxon>
        <taxon>Bacillota</taxon>
        <taxon>Bacilli</taxon>
        <taxon>Bacillales</taxon>
        <taxon>Bacillaceae</taxon>
        <taxon>Peribacillus</taxon>
    </lineage>
</organism>
<comment type="caution">
    <text evidence="2">The sequence shown here is derived from an EMBL/GenBank/DDBJ whole genome shotgun (WGS) entry which is preliminary data.</text>
</comment>
<name>A0A2N5M8H7_9BACI</name>
<keyword evidence="1" id="KW-1133">Transmembrane helix</keyword>
<protein>
    <recommendedName>
        <fullName evidence="4">YtxH domain-containing protein</fullName>
    </recommendedName>
</protein>
<keyword evidence="1" id="KW-0812">Transmembrane</keyword>
<proteinExistence type="predicted"/>
<evidence type="ECO:0000313" key="2">
    <source>
        <dbReference type="EMBL" id="PLT30645.1"/>
    </source>
</evidence>
<dbReference type="OrthoDB" id="2964225at2"/>
<dbReference type="EMBL" id="PGUY01000019">
    <property type="protein sequence ID" value="PLT30645.1"/>
    <property type="molecule type" value="Genomic_DNA"/>
</dbReference>
<dbReference type="RefSeq" id="WP_101640913.1">
    <property type="nucleotide sequence ID" value="NZ_PGUY01000019.1"/>
</dbReference>
<gene>
    <name evidence="2" type="ORF">CUU66_06750</name>
</gene>